<dbReference type="SUPFAM" id="SSF74788">
    <property type="entry name" value="Cullin repeat-like"/>
    <property type="match status" value="1"/>
</dbReference>
<dbReference type="SMART" id="SM00182">
    <property type="entry name" value="CULLIN"/>
    <property type="match status" value="1"/>
</dbReference>
<dbReference type="SUPFAM" id="SSF46785">
    <property type="entry name" value="Winged helix' DNA-binding domain"/>
    <property type="match status" value="1"/>
</dbReference>
<dbReference type="InterPro" id="IPR019559">
    <property type="entry name" value="Cullin_neddylation_domain"/>
</dbReference>
<evidence type="ECO:0000256" key="4">
    <source>
        <dbReference type="RuleBase" id="RU003829"/>
    </source>
</evidence>
<organism evidence="6 7">
    <name type="scientific">Globisporangium ultimum (strain ATCC 200006 / CBS 805.95 / DAOM BR144)</name>
    <name type="common">Pythium ultimum</name>
    <dbReference type="NCBI Taxonomy" id="431595"/>
    <lineage>
        <taxon>Eukaryota</taxon>
        <taxon>Sar</taxon>
        <taxon>Stramenopiles</taxon>
        <taxon>Oomycota</taxon>
        <taxon>Peronosporomycetes</taxon>
        <taxon>Pythiales</taxon>
        <taxon>Pythiaceae</taxon>
        <taxon>Globisporangium</taxon>
    </lineage>
</organism>
<dbReference type="InterPro" id="IPR036317">
    <property type="entry name" value="Cullin_homology_sf"/>
</dbReference>
<dbReference type="InterPro" id="IPR036388">
    <property type="entry name" value="WH-like_DNA-bd_sf"/>
</dbReference>
<dbReference type="Gene3D" id="3.30.230.130">
    <property type="entry name" value="Cullin, Chain C, Domain 2"/>
    <property type="match status" value="1"/>
</dbReference>
<dbReference type="EMBL" id="GL376620">
    <property type="status" value="NOT_ANNOTATED_CDS"/>
    <property type="molecule type" value="Genomic_DNA"/>
</dbReference>
<protein>
    <recommendedName>
        <fullName evidence="5">Cullin family profile domain-containing protein</fullName>
    </recommendedName>
</protein>
<dbReference type="InterPro" id="IPR045093">
    <property type="entry name" value="Cullin"/>
</dbReference>
<dbReference type="GO" id="GO:0031625">
    <property type="term" value="F:ubiquitin protein ligase binding"/>
    <property type="evidence" value="ECO:0007669"/>
    <property type="project" value="InterPro"/>
</dbReference>
<dbReference type="PROSITE" id="PS01256">
    <property type="entry name" value="CULLIN_1"/>
    <property type="match status" value="1"/>
</dbReference>
<reference evidence="6" key="3">
    <citation type="submission" date="2015-02" db="UniProtKB">
        <authorList>
            <consortium name="EnsemblProtists"/>
        </authorList>
    </citation>
    <scope>IDENTIFICATION</scope>
    <source>
        <strain evidence="6">DAOM BR144</strain>
    </source>
</reference>
<dbReference type="Gene3D" id="1.10.10.10">
    <property type="entry name" value="Winged helix-like DNA-binding domain superfamily/Winged helix DNA-binding domain"/>
    <property type="match status" value="1"/>
</dbReference>
<reference evidence="7" key="1">
    <citation type="journal article" date="2010" name="Genome Biol.">
        <title>Genome sequence of the necrotrophic plant pathogen Pythium ultimum reveals original pathogenicity mechanisms and effector repertoire.</title>
        <authorList>
            <person name="Levesque C.A."/>
            <person name="Brouwer H."/>
            <person name="Cano L."/>
            <person name="Hamilton J.P."/>
            <person name="Holt C."/>
            <person name="Huitema E."/>
            <person name="Raffaele S."/>
            <person name="Robideau G.P."/>
            <person name="Thines M."/>
            <person name="Win J."/>
            <person name="Zerillo M.M."/>
            <person name="Beakes G.W."/>
            <person name="Boore J.L."/>
            <person name="Busam D."/>
            <person name="Dumas B."/>
            <person name="Ferriera S."/>
            <person name="Fuerstenberg S.I."/>
            <person name="Gachon C.M."/>
            <person name="Gaulin E."/>
            <person name="Govers F."/>
            <person name="Grenville-Briggs L."/>
            <person name="Horner N."/>
            <person name="Hostetler J."/>
            <person name="Jiang R.H."/>
            <person name="Johnson J."/>
            <person name="Krajaejun T."/>
            <person name="Lin H."/>
            <person name="Meijer H.J."/>
            <person name="Moore B."/>
            <person name="Morris P."/>
            <person name="Phuntmart V."/>
            <person name="Puiu D."/>
            <person name="Shetty J."/>
            <person name="Stajich J.E."/>
            <person name="Tripathy S."/>
            <person name="Wawra S."/>
            <person name="van West P."/>
            <person name="Whitty B.R."/>
            <person name="Coutinho P.M."/>
            <person name="Henrissat B."/>
            <person name="Martin F."/>
            <person name="Thomas P.D."/>
            <person name="Tyler B.M."/>
            <person name="De Vries R.P."/>
            <person name="Kamoun S."/>
            <person name="Yandell M."/>
            <person name="Tisserat N."/>
            <person name="Buell C.R."/>
        </authorList>
    </citation>
    <scope>NUCLEOTIDE SEQUENCE</scope>
    <source>
        <strain evidence="7">DAOM:BR144</strain>
    </source>
</reference>
<dbReference type="Pfam" id="PF00888">
    <property type="entry name" value="Cullin"/>
    <property type="match status" value="1"/>
</dbReference>
<dbReference type="HOGENOM" id="CLU_004747_6_1_1"/>
<dbReference type="Pfam" id="PF10557">
    <property type="entry name" value="Cullin_Nedd8"/>
    <property type="match status" value="1"/>
</dbReference>
<dbReference type="GO" id="GO:0006511">
    <property type="term" value="P:ubiquitin-dependent protein catabolic process"/>
    <property type="evidence" value="ECO:0007669"/>
    <property type="project" value="InterPro"/>
</dbReference>
<dbReference type="InterPro" id="IPR036390">
    <property type="entry name" value="WH_DNA-bd_sf"/>
</dbReference>
<dbReference type="Gene3D" id="1.20.1310.10">
    <property type="entry name" value="Cullin Repeats"/>
    <property type="match status" value="4"/>
</dbReference>
<dbReference type="OMA" id="PRPVWND"/>
<dbReference type="EnsemblProtists" id="PYU1_T000918">
    <property type="protein sequence ID" value="PYU1_T000918"/>
    <property type="gene ID" value="PYU1_G000918"/>
</dbReference>
<evidence type="ECO:0000313" key="6">
    <source>
        <dbReference type="EnsemblProtists" id="PYU1_T000918"/>
    </source>
</evidence>
<keyword evidence="7" id="KW-1185">Reference proteome</keyword>
<dbReference type="InterPro" id="IPR059120">
    <property type="entry name" value="Cullin-like_AB"/>
</dbReference>
<feature type="domain" description="Cullin family profile" evidence="5">
    <location>
        <begin position="376"/>
        <end position="640"/>
    </location>
</feature>
<dbReference type="InterPro" id="IPR001373">
    <property type="entry name" value="Cullin_N"/>
</dbReference>
<dbReference type="PANTHER" id="PTHR11932">
    <property type="entry name" value="CULLIN"/>
    <property type="match status" value="1"/>
</dbReference>
<evidence type="ECO:0000256" key="2">
    <source>
        <dbReference type="ARBA" id="ARBA00022843"/>
    </source>
</evidence>
<evidence type="ECO:0000259" key="5">
    <source>
        <dbReference type="PROSITE" id="PS50069"/>
    </source>
</evidence>
<evidence type="ECO:0000256" key="3">
    <source>
        <dbReference type="PROSITE-ProRule" id="PRU00330"/>
    </source>
</evidence>
<dbReference type="STRING" id="431595.K3W7H7"/>
<dbReference type="InterPro" id="IPR016158">
    <property type="entry name" value="Cullin_homology"/>
</dbReference>
<keyword evidence="2" id="KW-0832">Ubl conjugation</keyword>
<accession>K3W7H7</accession>
<sequence length="763" mass="87944">MSLLKSSTVNFEKVWEDMQPPLVSLVSGLPQTLTNEKWLEMYSSIYKICTNPGAPQAEMLFFRLKGLLVANVEKILEKLQRTEGEVEFLKEYCTSFESYTTGTGYISELFRYLNRYWIRYSHCQTGEAPLALHIWDDIAFTKLKKRIVNSIVEIYEAARRERTEVFDNGEYVAKTVETYYSLGLCKHDPMSLYRSELEGPFVQYTLRYYGALGKELITKLSVAEYLREVELLCNQEQRRCEGRMHRITVADIRQKCCEVLVETHTERICSDAETFLVNNQTDDLHRLFMLFSELPKEQALISFKNILQKYIEQRGLDVVRKFGHDDASKNPESYIEALVQVRNKYFDLIKETFGFNALMRRALDQACRAFANSHPKLPELLAKYTHCLMSHDKKSGAHHQLHPSASGIPSTSLLSEETLEKKIENVGVVFCLIDDKDVFKKYYAKFLAKRLIKGTSIASDLEILLIQKLRDICGHDFVSKLQKMLKDKMLSKELLDSFSAWMEEKDIELRQEDEKHALAIGFHLSMSYHCDILTAGAWPISSTSAESNLLLPPEVEAHIALFTKFYTARSSGRKLLWTHHLSFGTLQANCFDKRYEFALSFYQMMILLQFNKSNQLSQATLRQLTNIPAQDLAHHVASLIKAKMLLSADDEENPTYSLNFDFSSRKIRVSAVPSSPVESPKVVKATNREVEEDRKMALQASIVRVLKTRRDILQSQLEVDVIDMLRNQFAPSPAAIKQNVAILIEKEYLRRHESNEHRLLYVA</sequence>
<comment type="similarity">
    <text evidence="1 3 4">Belongs to the cullin family.</text>
</comment>
<dbReference type="PROSITE" id="PS50069">
    <property type="entry name" value="CULLIN_2"/>
    <property type="match status" value="1"/>
</dbReference>
<evidence type="ECO:0000256" key="1">
    <source>
        <dbReference type="ARBA" id="ARBA00006019"/>
    </source>
</evidence>
<dbReference type="Pfam" id="PF26557">
    <property type="entry name" value="Cullin_AB"/>
    <property type="match status" value="1"/>
</dbReference>
<reference evidence="7" key="2">
    <citation type="submission" date="2010-04" db="EMBL/GenBank/DDBJ databases">
        <authorList>
            <person name="Buell R."/>
            <person name="Hamilton J."/>
            <person name="Hostetler J."/>
        </authorList>
    </citation>
    <scope>NUCLEOTIDE SEQUENCE [LARGE SCALE GENOMIC DNA]</scope>
    <source>
        <strain evidence="7">DAOM:BR144</strain>
    </source>
</reference>
<name>K3W7H7_GLOUD</name>
<evidence type="ECO:0000313" key="7">
    <source>
        <dbReference type="Proteomes" id="UP000019132"/>
    </source>
</evidence>
<dbReference type="VEuPathDB" id="FungiDB:PYU1_G000918"/>
<dbReference type="InterPro" id="IPR016159">
    <property type="entry name" value="Cullin_repeat-like_dom_sf"/>
</dbReference>
<dbReference type="Proteomes" id="UP000019132">
    <property type="component" value="Unassembled WGS sequence"/>
</dbReference>
<dbReference type="SUPFAM" id="SSF75632">
    <property type="entry name" value="Cullin homology domain"/>
    <property type="match status" value="1"/>
</dbReference>
<proteinExistence type="inferred from homology"/>
<dbReference type="InterPro" id="IPR016157">
    <property type="entry name" value="Cullin_CS"/>
</dbReference>
<dbReference type="eggNOG" id="KOG2166">
    <property type="taxonomic scope" value="Eukaryota"/>
</dbReference>
<dbReference type="GO" id="GO:0031461">
    <property type="term" value="C:cullin-RING ubiquitin ligase complex"/>
    <property type="evidence" value="ECO:0007669"/>
    <property type="project" value="InterPro"/>
</dbReference>
<dbReference type="InParanoid" id="K3W7H7"/>
<dbReference type="SMART" id="SM00884">
    <property type="entry name" value="Cullin_Nedd8"/>
    <property type="match status" value="1"/>
</dbReference>
<dbReference type="AlphaFoldDB" id="K3W7H7"/>